<feature type="non-terminal residue" evidence="1">
    <location>
        <position position="1"/>
    </location>
</feature>
<evidence type="ECO:0000313" key="1">
    <source>
        <dbReference type="EMBL" id="GAI82793.1"/>
    </source>
</evidence>
<gene>
    <name evidence="1" type="ORF">S12H4_17044</name>
</gene>
<reference evidence="1" key="1">
    <citation type="journal article" date="2014" name="Front. Microbiol.">
        <title>High frequency of phylogenetically diverse reductive dehalogenase-homologous genes in deep subseafloor sedimentary metagenomes.</title>
        <authorList>
            <person name="Kawai M."/>
            <person name="Futagami T."/>
            <person name="Toyoda A."/>
            <person name="Takaki Y."/>
            <person name="Nishi S."/>
            <person name="Hori S."/>
            <person name="Arai W."/>
            <person name="Tsubouchi T."/>
            <person name="Morono Y."/>
            <person name="Uchiyama I."/>
            <person name="Ito T."/>
            <person name="Fujiyama A."/>
            <person name="Inagaki F."/>
            <person name="Takami H."/>
        </authorList>
    </citation>
    <scope>NUCLEOTIDE SEQUENCE</scope>
    <source>
        <strain evidence="1">Expedition CK06-06</strain>
    </source>
</reference>
<dbReference type="EMBL" id="BARW01008292">
    <property type="protein sequence ID" value="GAI82793.1"/>
    <property type="molecule type" value="Genomic_DNA"/>
</dbReference>
<proteinExistence type="predicted"/>
<dbReference type="AlphaFoldDB" id="X1RQ61"/>
<accession>X1RQ61</accession>
<sequence length="35" mass="3982">GIEAVLIDRRGAIEDSAEKPIKSLYELLKLDIKHF</sequence>
<comment type="caution">
    <text evidence="1">The sequence shown here is derived from an EMBL/GenBank/DDBJ whole genome shotgun (WGS) entry which is preliminary data.</text>
</comment>
<name>X1RQ61_9ZZZZ</name>
<protein>
    <submittedName>
        <fullName evidence="1">Uncharacterized protein</fullName>
    </submittedName>
</protein>
<organism evidence="1">
    <name type="scientific">marine sediment metagenome</name>
    <dbReference type="NCBI Taxonomy" id="412755"/>
    <lineage>
        <taxon>unclassified sequences</taxon>
        <taxon>metagenomes</taxon>
        <taxon>ecological metagenomes</taxon>
    </lineage>
</organism>